<dbReference type="PANTHER" id="PTHR10858">
    <property type="entry name" value="DEOXYRIBONUCLEASE II"/>
    <property type="match status" value="1"/>
</dbReference>
<dbReference type="EMBL" id="CAMXCT020001555">
    <property type="protein sequence ID" value="CAL1144487.1"/>
    <property type="molecule type" value="Genomic_DNA"/>
</dbReference>
<dbReference type="EMBL" id="CAMXCT030001555">
    <property type="protein sequence ID" value="CAL4778424.1"/>
    <property type="molecule type" value="Genomic_DNA"/>
</dbReference>
<dbReference type="InterPro" id="IPR004947">
    <property type="entry name" value="DNase_II"/>
</dbReference>
<dbReference type="EMBL" id="CAMXCT010001555">
    <property type="protein sequence ID" value="CAI3991112.1"/>
    <property type="molecule type" value="Genomic_DNA"/>
</dbReference>
<organism evidence="3">
    <name type="scientific">Cladocopium goreaui</name>
    <dbReference type="NCBI Taxonomy" id="2562237"/>
    <lineage>
        <taxon>Eukaryota</taxon>
        <taxon>Sar</taxon>
        <taxon>Alveolata</taxon>
        <taxon>Dinophyceae</taxon>
        <taxon>Suessiales</taxon>
        <taxon>Symbiodiniaceae</taxon>
        <taxon>Cladocopium</taxon>
    </lineage>
</organism>
<dbReference type="AlphaFoldDB" id="A0A9P1CF53"/>
<reference evidence="4 5" key="2">
    <citation type="submission" date="2024-05" db="EMBL/GenBank/DDBJ databases">
        <authorList>
            <person name="Chen Y."/>
            <person name="Shah S."/>
            <person name="Dougan E. K."/>
            <person name="Thang M."/>
            <person name="Chan C."/>
        </authorList>
    </citation>
    <scope>NUCLEOTIDE SEQUENCE [LARGE SCALE GENOMIC DNA]</scope>
</reference>
<comment type="similarity">
    <text evidence="1">Belongs to the DNase II family.</text>
</comment>
<protein>
    <submittedName>
        <fullName evidence="3">Uncharacterized protein</fullName>
    </submittedName>
</protein>
<evidence type="ECO:0000256" key="1">
    <source>
        <dbReference type="ARBA" id="ARBA00007527"/>
    </source>
</evidence>
<dbReference type="OrthoDB" id="412098at2759"/>
<evidence type="ECO:0000256" key="2">
    <source>
        <dbReference type="ARBA" id="ARBA00022801"/>
    </source>
</evidence>
<evidence type="ECO:0000313" key="3">
    <source>
        <dbReference type="EMBL" id="CAI3991112.1"/>
    </source>
</evidence>
<proteinExistence type="inferred from homology"/>
<dbReference type="Pfam" id="PF03265">
    <property type="entry name" value="DNase_II"/>
    <property type="match status" value="1"/>
</dbReference>
<dbReference type="PANTHER" id="PTHR10858:SF23">
    <property type="entry name" value="DEOXYRIBONUCLEASE II"/>
    <property type="match status" value="1"/>
</dbReference>
<keyword evidence="2" id="KW-0378">Hydrolase</keyword>
<evidence type="ECO:0000313" key="4">
    <source>
        <dbReference type="EMBL" id="CAL4778424.1"/>
    </source>
</evidence>
<evidence type="ECO:0000313" key="5">
    <source>
        <dbReference type="Proteomes" id="UP001152797"/>
    </source>
</evidence>
<dbReference type="Proteomes" id="UP001152797">
    <property type="component" value="Unassembled WGS sequence"/>
</dbReference>
<reference evidence="3" key="1">
    <citation type="submission" date="2022-10" db="EMBL/GenBank/DDBJ databases">
        <authorList>
            <person name="Chen Y."/>
            <person name="Dougan E. K."/>
            <person name="Chan C."/>
            <person name="Rhodes N."/>
            <person name="Thang M."/>
        </authorList>
    </citation>
    <scope>NUCLEOTIDE SEQUENCE</scope>
</reference>
<sequence>MFGGEAMAFENPPRFGLQYILASRGLDGTTQPLQLHSDCIGNGEDPLAKTFQQIYSGAASNYVLWNDQFYDDPVPDIDPPCVKYCAKPWGHSKGFMAWQEDGTGFVVQVTTPDWPGSGGSQYPRKEQGNTLGCCEASGVQDDNVMVAQHFFALRLNSANDTLAVLQALHRASVVTDTKNPQLVKLTSGPSDLKQAASQLGQQVLDILEPFQGDISARNKASKVHLIAKPSGLQVPPWHLVSSLLETPLRTATWWTKPAINSTHEGYHPGCWHESLKPSTPEVQVGLSGRWQNTTFSFLGVPKTDGNHAKLGHSLSGRKLAIMSDMNQQGALDPDNPTGSCDLSQNSRGGLFFVVEDPVFHAGLVDLMTGETAAYVNGKSGPERPERVGLWLGLAPQGGGAGILWTNCKRSDCRYVKKADIALCNVTQWGCYNATQLPQDCPRLGSLSDVRSRHYLLASSRVSMRLYMYTCMCMHT</sequence>
<dbReference type="GO" id="GO:0004531">
    <property type="term" value="F:deoxyribonuclease II activity"/>
    <property type="evidence" value="ECO:0007669"/>
    <property type="project" value="InterPro"/>
</dbReference>
<name>A0A9P1CF53_9DINO</name>
<gene>
    <name evidence="3" type="ORF">C1SCF055_LOCUS18043</name>
</gene>
<keyword evidence="5" id="KW-1185">Reference proteome</keyword>
<comment type="caution">
    <text evidence="3">The sequence shown here is derived from an EMBL/GenBank/DDBJ whole genome shotgun (WGS) entry which is preliminary data.</text>
</comment>
<accession>A0A9P1CF53</accession>